<organism evidence="1 2">
    <name type="scientific">Pseudoalteromonas luteoviolacea DSM 6061</name>
    <dbReference type="NCBI Taxonomy" id="1365250"/>
    <lineage>
        <taxon>Bacteria</taxon>
        <taxon>Pseudomonadati</taxon>
        <taxon>Pseudomonadota</taxon>
        <taxon>Gammaproteobacteria</taxon>
        <taxon>Alteromonadales</taxon>
        <taxon>Pseudoalteromonadaceae</taxon>
        <taxon>Pseudoalteromonas</taxon>
    </lineage>
</organism>
<name>A0A166VYV7_9GAMM</name>
<dbReference type="InterPro" id="IPR011008">
    <property type="entry name" value="Dimeric_a/b-barrel"/>
</dbReference>
<evidence type="ECO:0008006" key="3">
    <source>
        <dbReference type="Google" id="ProtNLM"/>
    </source>
</evidence>
<dbReference type="RefSeq" id="WP_063365611.1">
    <property type="nucleotide sequence ID" value="NZ_AQHB01000049.1"/>
</dbReference>
<accession>A0A166VYV7</accession>
<keyword evidence="2" id="KW-1185">Reference proteome</keyword>
<dbReference type="AlphaFoldDB" id="A0A166VYV7"/>
<dbReference type="EMBL" id="AUYB01000116">
    <property type="protein sequence ID" value="KZN34635.1"/>
    <property type="molecule type" value="Genomic_DNA"/>
</dbReference>
<comment type="caution">
    <text evidence="1">The sequence shown here is derived from an EMBL/GenBank/DDBJ whole genome shotgun (WGS) entry which is preliminary data.</text>
</comment>
<dbReference type="Proteomes" id="UP000076643">
    <property type="component" value="Unassembled WGS sequence"/>
</dbReference>
<dbReference type="PATRIC" id="fig|1365250.3.peg.3493"/>
<dbReference type="Gene3D" id="3.30.70.100">
    <property type="match status" value="2"/>
</dbReference>
<proteinExistence type="predicted"/>
<evidence type="ECO:0000313" key="1">
    <source>
        <dbReference type="EMBL" id="KZN34635.1"/>
    </source>
</evidence>
<sequence length="207" mass="24214">MIYRIDLLNTNQPFDTQKAWEKCIKKLEKLEGFISAELLKVYKNINRSRYDLVSIIEWASKNNYQSSINNDEAYTFLPPSQLHEHNNIYQIINSGTQANAIQTQTNLVVTNPYRISEQESDINASMWDQSKEHMLEKQGFVNAHLYKRLDETAQYYFFSRANWQSEALFMSQFEGKDFKEIISKFEDTFSICFSNSVASTTKKEIPA</sequence>
<evidence type="ECO:0000313" key="2">
    <source>
        <dbReference type="Proteomes" id="UP000076643"/>
    </source>
</evidence>
<dbReference type="SUPFAM" id="SSF54909">
    <property type="entry name" value="Dimeric alpha+beta barrel"/>
    <property type="match status" value="1"/>
</dbReference>
<gene>
    <name evidence="1" type="ORF">N475_19015</name>
</gene>
<reference evidence="1 2" key="1">
    <citation type="submission" date="2013-07" db="EMBL/GenBank/DDBJ databases">
        <title>Comparative Genomic and Metabolomic Analysis of Twelve Strains of Pseudoalteromonas luteoviolacea.</title>
        <authorList>
            <person name="Vynne N.G."/>
            <person name="Mansson M."/>
            <person name="Gram L."/>
        </authorList>
    </citation>
    <scope>NUCLEOTIDE SEQUENCE [LARGE SCALE GENOMIC DNA]</scope>
    <source>
        <strain evidence="1 2">DSM 6061</strain>
    </source>
</reference>
<protein>
    <recommendedName>
        <fullName evidence="3">ABM domain-containing protein</fullName>
    </recommendedName>
</protein>